<dbReference type="InterPro" id="IPR006089">
    <property type="entry name" value="Acyl-CoA_DH_CS"/>
</dbReference>
<dbReference type="SUPFAM" id="SSF56645">
    <property type="entry name" value="Acyl-CoA dehydrogenase NM domain-like"/>
    <property type="match status" value="1"/>
</dbReference>
<comment type="cofactor">
    <cofactor evidence="1">
        <name>FAD</name>
        <dbReference type="ChEBI" id="CHEBI:57692"/>
    </cofactor>
</comment>
<feature type="domain" description="Acyl-CoA dehydrogenase/oxidase N-terminal" evidence="8">
    <location>
        <begin position="7"/>
        <end position="120"/>
    </location>
</feature>
<dbReference type="Pfam" id="PF02770">
    <property type="entry name" value="Acyl-CoA_dh_M"/>
    <property type="match status" value="1"/>
</dbReference>
<keyword evidence="4" id="KW-0274">FAD</keyword>
<dbReference type="FunFam" id="2.40.110.10:FF:000002">
    <property type="entry name" value="Acyl-CoA dehydrogenase fadE12"/>
    <property type="match status" value="1"/>
</dbReference>
<dbReference type="GO" id="GO:0033539">
    <property type="term" value="P:fatty acid beta-oxidation using acyl-CoA dehydrogenase"/>
    <property type="evidence" value="ECO:0007669"/>
    <property type="project" value="TreeGrafter"/>
</dbReference>
<dbReference type="InterPro" id="IPR009075">
    <property type="entry name" value="AcylCo_DH/oxidase_C"/>
</dbReference>
<comment type="similarity">
    <text evidence="2">Belongs to the acyl-CoA dehydrogenase family.</text>
</comment>
<comment type="caution">
    <text evidence="9">The sequence shown here is derived from an EMBL/GenBank/DDBJ whole genome shotgun (WGS) entry which is preliminary data.</text>
</comment>
<dbReference type="GO" id="GO:0003995">
    <property type="term" value="F:acyl-CoA dehydrogenase activity"/>
    <property type="evidence" value="ECO:0007669"/>
    <property type="project" value="InterPro"/>
</dbReference>
<evidence type="ECO:0000256" key="5">
    <source>
        <dbReference type="ARBA" id="ARBA00023002"/>
    </source>
</evidence>
<dbReference type="InterPro" id="IPR013786">
    <property type="entry name" value="AcylCoA_DH/ox_N"/>
</dbReference>
<dbReference type="Pfam" id="PF00441">
    <property type="entry name" value="Acyl-CoA_dh_1"/>
    <property type="match status" value="1"/>
</dbReference>
<dbReference type="GO" id="GO:0050660">
    <property type="term" value="F:flavin adenine dinucleotide binding"/>
    <property type="evidence" value="ECO:0007669"/>
    <property type="project" value="InterPro"/>
</dbReference>
<dbReference type="PROSITE" id="PS00072">
    <property type="entry name" value="ACYL_COA_DH_1"/>
    <property type="match status" value="1"/>
</dbReference>
<dbReference type="EMBL" id="JACORT010000015">
    <property type="protein sequence ID" value="MBC5786122.1"/>
    <property type="molecule type" value="Genomic_DNA"/>
</dbReference>
<dbReference type="PANTHER" id="PTHR48083:SF28">
    <property type="entry name" value="ACYL-COA DEHYDROGENASE FAMILY PROTEIN (AFU_ORTHOLOGUE AFUA_6G10880)-RELATED"/>
    <property type="match status" value="1"/>
</dbReference>
<dbReference type="PROSITE" id="PS00073">
    <property type="entry name" value="ACYL_COA_DH_2"/>
    <property type="match status" value="1"/>
</dbReference>
<evidence type="ECO:0000259" key="8">
    <source>
        <dbReference type="Pfam" id="PF02771"/>
    </source>
</evidence>
<organism evidence="9 10">
    <name type="scientific">Ramlibacter cellulosilyticus</name>
    <dbReference type="NCBI Taxonomy" id="2764187"/>
    <lineage>
        <taxon>Bacteria</taxon>
        <taxon>Pseudomonadati</taxon>
        <taxon>Pseudomonadota</taxon>
        <taxon>Betaproteobacteria</taxon>
        <taxon>Burkholderiales</taxon>
        <taxon>Comamonadaceae</taxon>
        <taxon>Ramlibacter</taxon>
    </lineage>
</organism>
<dbReference type="FunFam" id="1.20.140.10:FF:000001">
    <property type="entry name" value="Acyl-CoA dehydrogenase"/>
    <property type="match status" value="1"/>
</dbReference>
<protein>
    <submittedName>
        <fullName evidence="9">Acyl-CoA dehydrogenase family protein</fullName>
    </submittedName>
</protein>
<dbReference type="SUPFAM" id="SSF47203">
    <property type="entry name" value="Acyl-CoA dehydrogenase C-terminal domain-like"/>
    <property type="match status" value="1"/>
</dbReference>
<dbReference type="InterPro" id="IPR050741">
    <property type="entry name" value="Acyl-CoA_dehydrogenase"/>
</dbReference>
<dbReference type="Pfam" id="PF02771">
    <property type="entry name" value="Acyl-CoA_dh_N"/>
    <property type="match status" value="1"/>
</dbReference>
<dbReference type="Proteomes" id="UP000608513">
    <property type="component" value="Unassembled WGS sequence"/>
</dbReference>
<dbReference type="InterPro" id="IPR037069">
    <property type="entry name" value="AcylCoA_DH/ox_N_sf"/>
</dbReference>
<sequence>MQSIYDTPEHELLRDQVARFLAREVEPHAEAWEEQGFVPREVLRRMGAAGLLGLMWEPEYGGGGADALSNLVFAEALSQSTFGGFIITVLVHTDMAGPHLHHAGSVAQKDKYLRQLTAGEKVCAVAITEPGAGSDVAGIRTRAVREGDEWVLNGTKMFITNGVHADLYFVAAKTGPGKREVSMFIVEKGTPGFSVGRALHKTGWLSSDTAELVFDDVRIPASHLLGEEGKGFYSVMKNFQTERIALAAMAVGHCQRALQLTLDHVRQRQAFGGPLWDQQVIRQRIAMWDAKTRAARQFLYHCAWRVAQGAEIVQEVSMLKALTGELVNEVVQGCQQFHGGMGYVRETAVERLWRDARVLAIGGGATEVMLEEVAKRY</sequence>
<dbReference type="Gene3D" id="1.20.140.10">
    <property type="entry name" value="Butyryl-CoA Dehydrogenase, subunit A, domain 3"/>
    <property type="match status" value="1"/>
</dbReference>
<feature type="domain" description="Acyl-CoA oxidase/dehydrogenase middle" evidence="7">
    <location>
        <begin position="124"/>
        <end position="217"/>
    </location>
</feature>
<evidence type="ECO:0000259" key="6">
    <source>
        <dbReference type="Pfam" id="PF00441"/>
    </source>
</evidence>
<dbReference type="RefSeq" id="WP_187078870.1">
    <property type="nucleotide sequence ID" value="NZ_JACORT010000015.1"/>
</dbReference>
<dbReference type="InterPro" id="IPR006091">
    <property type="entry name" value="Acyl-CoA_Oxase/DH_mid-dom"/>
</dbReference>
<dbReference type="InterPro" id="IPR009100">
    <property type="entry name" value="AcylCoA_DH/oxidase_NM_dom_sf"/>
</dbReference>
<gene>
    <name evidence="9" type="ORF">H8N03_24500</name>
</gene>
<dbReference type="PIRSF" id="PIRSF016578">
    <property type="entry name" value="HsaA"/>
    <property type="match status" value="1"/>
</dbReference>
<keyword evidence="5" id="KW-0560">Oxidoreductase</keyword>
<dbReference type="InterPro" id="IPR036250">
    <property type="entry name" value="AcylCo_DH-like_C"/>
</dbReference>
<evidence type="ECO:0000256" key="1">
    <source>
        <dbReference type="ARBA" id="ARBA00001974"/>
    </source>
</evidence>
<evidence type="ECO:0000256" key="4">
    <source>
        <dbReference type="ARBA" id="ARBA00022827"/>
    </source>
</evidence>
<proteinExistence type="inferred from homology"/>
<evidence type="ECO:0000313" key="9">
    <source>
        <dbReference type="EMBL" id="MBC5786122.1"/>
    </source>
</evidence>
<keyword evidence="3" id="KW-0285">Flavoprotein</keyword>
<dbReference type="AlphaFoldDB" id="A0A923MUI7"/>
<evidence type="ECO:0000256" key="2">
    <source>
        <dbReference type="ARBA" id="ARBA00009347"/>
    </source>
</evidence>
<evidence type="ECO:0000256" key="3">
    <source>
        <dbReference type="ARBA" id="ARBA00022630"/>
    </source>
</evidence>
<dbReference type="InterPro" id="IPR046373">
    <property type="entry name" value="Acyl-CoA_Oxase/DH_mid-dom_sf"/>
</dbReference>
<reference evidence="9" key="1">
    <citation type="submission" date="2020-08" db="EMBL/GenBank/DDBJ databases">
        <title>Ramlibacter sp. USB13 16S ribosomal RNA gene genome sequencing and assembly.</title>
        <authorList>
            <person name="Kang M."/>
        </authorList>
    </citation>
    <scope>NUCLEOTIDE SEQUENCE</scope>
    <source>
        <strain evidence="9">USB13</strain>
    </source>
</reference>
<name>A0A923MUI7_9BURK</name>
<dbReference type="Gene3D" id="2.40.110.10">
    <property type="entry name" value="Butyryl-CoA Dehydrogenase, subunit A, domain 2"/>
    <property type="match status" value="1"/>
</dbReference>
<evidence type="ECO:0000259" key="7">
    <source>
        <dbReference type="Pfam" id="PF02770"/>
    </source>
</evidence>
<keyword evidence="10" id="KW-1185">Reference proteome</keyword>
<dbReference type="Gene3D" id="1.10.540.10">
    <property type="entry name" value="Acyl-CoA dehydrogenase/oxidase, N-terminal domain"/>
    <property type="match status" value="1"/>
</dbReference>
<accession>A0A923MUI7</accession>
<dbReference type="GO" id="GO:0005737">
    <property type="term" value="C:cytoplasm"/>
    <property type="evidence" value="ECO:0007669"/>
    <property type="project" value="TreeGrafter"/>
</dbReference>
<evidence type="ECO:0000313" key="10">
    <source>
        <dbReference type="Proteomes" id="UP000608513"/>
    </source>
</evidence>
<feature type="domain" description="Acyl-CoA dehydrogenase/oxidase C-terminal" evidence="6">
    <location>
        <begin position="229"/>
        <end position="376"/>
    </location>
</feature>
<dbReference type="PANTHER" id="PTHR48083">
    <property type="entry name" value="MEDIUM-CHAIN SPECIFIC ACYL-COA DEHYDROGENASE, MITOCHONDRIAL-RELATED"/>
    <property type="match status" value="1"/>
</dbReference>